<comment type="caution">
    <text evidence="3">The sequence shown here is derived from an EMBL/GenBank/DDBJ whole genome shotgun (WGS) entry which is preliminary data.</text>
</comment>
<dbReference type="RefSeq" id="WP_377468512.1">
    <property type="nucleotide sequence ID" value="NZ_JBHLWN010000020.1"/>
</dbReference>
<feature type="transmembrane region" description="Helical" evidence="1">
    <location>
        <begin position="12"/>
        <end position="34"/>
    </location>
</feature>
<protein>
    <submittedName>
        <fullName evidence="3">M56 family metallopeptidase</fullName>
    </submittedName>
</protein>
<dbReference type="CDD" id="cd07326">
    <property type="entry name" value="M56_BlaR1_MecR1_like"/>
    <property type="match status" value="1"/>
</dbReference>
<dbReference type="Pfam" id="PF05569">
    <property type="entry name" value="Peptidase_M56"/>
    <property type="match status" value="1"/>
</dbReference>
<dbReference type="PANTHER" id="PTHR34978">
    <property type="entry name" value="POSSIBLE SENSOR-TRANSDUCER PROTEIN BLAR"/>
    <property type="match status" value="1"/>
</dbReference>
<dbReference type="Gene3D" id="3.30.2010.10">
    <property type="entry name" value="Metalloproteases ('zincins'), catalytic domain"/>
    <property type="match status" value="1"/>
</dbReference>
<name>A0ABV6DFW8_9BACL</name>
<reference evidence="3 4" key="1">
    <citation type="submission" date="2024-09" db="EMBL/GenBank/DDBJ databases">
        <authorList>
            <person name="Sun Q."/>
            <person name="Mori K."/>
        </authorList>
    </citation>
    <scope>NUCLEOTIDE SEQUENCE [LARGE SCALE GENOMIC DNA]</scope>
    <source>
        <strain evidence="3 4">CCM 7759</strain>
    </source>
</reference>
<sequence length="282" mass="32666">MMWERRSRTLFWSSLILSGFIIVQMLSYTAQMMFGWSSNFNLFQICMTWLQATGLIYLMYVLNALVVTTLGYGIWLAAKQGYWARRSWRSMRSAQDRTLTEQMLKQFKLAEGELIVTTHAGLIALTMGFLRPRIVLSAGMMRLLDDAELEAVVLHERFHQLKRHPLRSFVTLWLSKVLWYVPILAWCHRYNHMFQEVLADRYAIRVKGEESSLGSALIKLVRQGGATLPFAYSAFADTSVNFRIQHMIDPQAEPPFHFPWELMIRSAAVIMGLSVLFDLLSR</sequence>
<keyword evidence="1" id="KW-0472">Membrane</keyword>
<dbReference type="InterPro" id="IPR052173">
    <property type="entry name" value="Beta-lactam_resp_regulator"/>
</dbReference>
<organism evidence="3 4">
    <name type="scientific">Paenibacillus chartarius</name>
    <dbReference type="NCBI Taxonomy" id="747481"/>
    <lineage>
        <taxon>Bacteria</taxon>
        <taxon>Bacillati</taxon>
        <taxon>Bacillota</taxon>
        <taxon>Bacilli</taxon>
        <taxon>Bacillales</taxon>
        <taxon>Paenibacillaceae</taxon>
        <taxon>Paenibacillus</taxon>
    </lineage>
</organism>
<evidence type="ECO:0000313" key="3">
    <source>
        <dbReference type="EMBL" id="MFC0211524.1"/>
    </source>
</evidence>
<dbReference type="PANTHER" id="PTHR34978:SF3">
    <property type="entry name" value="SLR0241 PROTEIN"/>
    <property type="match status" value="1"/>
</dbReference>
<keyword evidence="1" id="KW-1133">Transmembrane helix</keyword>
<evidence type="ECO:0000259" key="2">
    <source>
        <dbReference type="Pfam" id="PF05569"/>
    </source>
</evidence>
<feature type="domain" description="Peptidase M56" evidence="2">
    <location>
        <begin position="24"/>
        <end position="234"/>
    </location>
</feature>
<proteinExistence type="predicted"/>
<keyword evidence="4" id="KW-1185">Reference proteome</keyword>
<keyword evidence="1" id="KW-0812">Transmembrane</keyword>
<evidence type="ECO:0000256" key="1">
    <source>
        <dbReference type="SAM" id="Phobius"/>
    </source>
</evidence>
<gene>
    <name evidence="3" type="ORF">ACFFK0_03505</name>
</gene>
<dbReference type="InterPro" id="IPR008756">
    <property type="entry name" value="Peptidase_M56"/>
</dbReference>
<dbReference type="EMBL" id="JBHLWN010000020">
    <property type="protein sequence ID" value="MFC0211524.1"/>
    <property type="molecule type" value="Genomic_DNA"/>
</dbReference>
<evidence type="ECO:0000313" key="4">
    <source>
        <dbReference type="Proteomes" id="UP001589776"/>
    </source>
</evidence>
<dbReference type="Proteomes" id="UP001589776">
    <property type="component" value="Unassembled WGS sequence"/>
</dbReference>
<accession>A0ABV6DFW8</accession>
<feature type="transmembrane region" description="Helical" evidence="1">
    <location>
        <begin position="54"/>
        <end position="78"/>
    </location>
</feature>